<protein>
    <recommendedName>
        <fullName evidence="4">CCHC-type domain-containing protein</fullName>
    </recommendedName>
</protein>
<name>A0AAV7P3Y6_PLEWA</name>
<keyword evidence="6" id="KW-1185">Reference proteome</keyword>
<dbReference type="AlphaFoldDB" id="A0AAV7P3Y6"/>
<organism evidence="5 6">
    <name type="scientific">Pleurodeles waltl</name>
    <name type="common">Iberian ribbed newt</name>
    <dbReference type="NCBI Taxonomy" id="8319"/>
    <lineage>
        <taxon>Eukaryota</taxon>
        <taxon>Metazoa</taxon>
        <taxon>Chordata</taxon>
        <taxon>Craniata</taxon>
        <taxon>Vertebrata</taxon>
        <taxon>Euteleostomi</taxon>
        <taxon>Amphibia</taxon>
        <taxon>Batrachia</taxon>
        <taxon>Caudata</taxon>
        <taxon>Salamandroidea</taxon>
        <taxon>Salamandridae</taxon>
        <taxon>Pleurodelinae</taxon>
        <taxon>Pleurodeles</taxon>
    </lineage>
</organism>
<dbReference type="PANTHER" id="PTHR15503">
    <property type="entry name" value="LDOC1 RELATED"/>
    <property type="match status" value="1"/>
</dbReference>
<sequence>MEYPQGEVSENAQAMLQTVQQQAQELQQLRAENTALRQVLSSRSMDMTVSATIPRYSGDPLKMKEFLDALTVFFAFRPLQFSSDKTKVGYLISALSGPALAWATPLVSADDPVLANYSALLTVFKQMFERPGVEAAAEEALCDIQQGNQDVLQYITRFKQLAAETSWVERTFVTLFRRGLREEIKDELAHSSPACSLKELMDQSMNIEYRLRERKMERRRNRAPYQHGTFRASSRRTEDSPSEASPPPHEEPMQIDLVRGPLTESEKEERRRRGLCLYCGKAGHLIRSCPVRPSRPAGNASSRPL</sequence>
<feature type="region of interest" description="Disordered" evidence="3">
    <location>
        <begin position="215"/>
        <end position="269"/>
    </location>
</feature>
<evidence type="ECO:0000259" key="4">
    <source>
        <dbReference type="PROSITE" id="PS50158"/>
    </source>
</evidence>
<comment type="caution">
    <text evidence="5">The sequence shown here is derived from an EMBL/GenBank/DDBJ whole genome shotgun (WGS) entry which is preliminary data.</text>
</comment>
<dbReference type="GO" id="GO:0008270">
    <property type="term" value="F:zinc ion binding"/>
    <property type="evidence" value="ECO:0007669"/>
    <property type="project" value="UniProtKB-KW"/>
</dbReference>
<evidence type="ECO:0000313" key="5">
    <source>
        <dbReference type="EMBL" id="KAJ1121323.1"/>
    </source>
</evidence>
<keyword evidence="1" id="KW-0862">Zinc</keyword>
<accession>A0AAV7P3Y6</accession>
<evidence type="ECO:0000256" key="3">
    <source>
        <dbReference type="SAM" id="MobiDB-lite"/>
    </source>
</evidence>
<dbReference type="InterPro" id="IPR036875">
    <property type="entry name" value="Znf_CCHC_sf"/>
</dbReference>
<dbReference type="PANTHER" id="PTHR15503:SF22">
    <property type="entry name" value="TRANSPOSON TY3-I GAG POLYPROTEIN"/>
    <property type="match status" value="1"/>
</dbReference>
<evidence type="ECO:0000256" key="2">
    <source>
        <dbReference type="SAM" id="Coils"/>
    </source>
</evidence>
<keyword evidence="2" id="KW-0175">Coiled coil</keyword>
<evidence type="ECO:0000256" key="1">
    <source>
        <dbReference type="PROSITE-ProRule" id="PRU00047"/>
    </source>
</evidence>
<dbReference type="EMBL" id="JANPWB010000012">
    <property type="protein sequence ID" value="KAJ1121323.1"/>
    <property type="molecule type" value="Genomic_DNA"/>
</dbReference>
<keyword evidence="1" id="KW-0479">Metal-binding</keyword>
<dbReference type="InterPro" id="IPR045358">
    <property type="entry name" value="Ty3_capsid"/>
</dbReference>
<reference evidence="5" key="1">
    <citation type="journal article" date="2022" name="bioRxiv">
        <title>Sequencing and chromosome-scale assembly of the giantPleurodeles waltlgenome.</title>
        <authorList>
            <person name="Brown T."/>
            <person name="Elewa A."/>
            <person name="Iarovenko S."/>
            <person name="Subramanian E."/>
            <person name="Araus A.J."/>
            <person name="Petzold A."/>
            <person name="Susuki M."/>
            <person name="Suzuki K.-i.T."/>
            <person name="Hayashi T."/>
            <person name="Toyoda A."/>
            <person name="Oliveira C."/>
            <person name="Osipova E."/>
            <person name="Leigh N.D."/>
            <person name="Simon A."/>
            <person name="Yun M.H."/>
        </authorList>
    </citation>
    <scope>NUCLEOTIDE SEQUENCE</scope>
    <source>
        <strain evidence="5">20211129_DDA</strain>
        <tissue evidence="5">Liver</tissue>
    </source>
</reference>
<dbReference type="SUPFAM" id="SSF57756">
    <property type="entry name" value="Retrovirus zinc finger-like domains"/>
    <property type="match status" value="1"/>
</dbReference>
<keyword evidence="1" id="KW-0863">Zinc-finger</keyword>
<dbReference type="InterPro" id="IPR001878">
    <property type="entry name" value="Znf_CCHC"/>
</dbReference>
<gene>
    <name evidence="5" type="ORF">NDU88_009436</name>
</gene>
<proteinExistence type="predicted"/>
<dbReference type="PROSITE" id="PS50158">
    <property type="entry name" value="ZF_CCHC"/>
    <property type="match status" value="1"/>
</dbReference>
<dbReference type="Pfam" id="PF19259">
    <property type="entry name" value="Ty3_capsid"/>
    <property type="match status" value="1"/>
</dbReference>
<dbReference type="Gene3D" id="4.10.60.10">
    <property type="entry name" value="Zinc finger, CCHC-type"/>
    <property type="match status" value="1"/>
</dbReference>
<feature type="domain" description="CCHC-type" evidence="4">
    <location>
        <begin position="276"/>
        <end position="290"/>
    </location>
</feature>
<dbReference type="InterPro" id="IPR032567">
    <property type="entry name" value="RTL1-rel"/>
</dbReference>
<dbReference type="GO" id="GO:0003676">
    <property type="term" value="F:nucleic acid binding"/>
    <property type="evidence" value="ECO:0007669"/>
    <property type="project" value="InterPro"/>
</dbReference>
<dbReference type="Proteomes" id="UP001066276">
    <property type="component" value="Chromosome 8"/>
</dbReference>
<feature type="coiled-coil region" evidence="2">
    <location>
        <begin position="9"/>
        <end position="39"/>
    </location>
</feature>
<evidence type="ECO:0000313" key="6">
    <source>
        <dbReference type="Proteomes" id="UP001066276"/>
    </source>
</evidence>